<organism evidence="6 7">
    <name type="scientific">Desulfovibrio porci</name>
    <dbReference type="NCBI Taxonomy" id="2605782"/>
    <lineage>
        <taxon>Bacteria</taxon>
        <taxon>Pseudomonadati</taxon>
        <taxon>Thermodesulfobacteriota</taxon>
        <taxon>Desulfovibrionia</taxon>
        <taxon>Desulfovibrionales</taxon>
        <taxon>Desulfovibrionaceae</taxon>
        <taxon>Desulfovibrio</taxon>
    </lineage>
</organism>
<dbReference type="InterPro" id="IPR027417">
    <property type="entry name" value="P-loop_NTPase"/>
</dbReference>
<evidence type="ECO:0000313" key="6">
    <source>
        <dbReference type="EMBL" id="MSS27866.1"/>
    </source>
</evidence>
<gene>
    <name evidence="6" type="ORF">FYJ44_07375</name>
</gene>
<sequence>MSEPVASHVDGEAIFSLEHVDFAYARDGKPRTVLRDVNFALFPAQKVGLYGPNGSGKTTFFRCITGLARPQRGMVRFHGQILSREKDFRELRCKVGFVLQHAEDQLFFPTVLEDVAFGPLNLGLTPGKARQRALETLEDLGLAGFEQRLTHRLSGGEKKLISLATVLAMRPEALLLDEPTNGLDNDARQRIIDILRGLSTARITISHDWDFLAQTSTEYLTILDGRLTSCAPSFAHAHMHAHPLGNEPHEHEI</sequence>
<dbReference type="EMBL" id="VUMH01000006">
    <property type="protein sequence ID" value="MSS27866.1"/>
    <property type="molecule type" value="Genomic_DNA"/>
</dbReference>
<dbReference type="RefSeq" id="WP_154510739.1">
    <property type="nucleotide sequence ID" value="NZ_JAXELC010000040.1"/>
</dbReference>
<keyword evidence="3" id="KW-0547">Nucleotide-binding</keyword>
<dbReference type="InterPro" id="IPR050095">
    <property type="entry name" value="ECF_ABC_transporter_ATP-bd"/>
</dbReference>
<comment type="similarity">
    <text evidence="1">Belongs to the ABC transporter superfamily.</text>
</comment>
<accession>A0A6L5XL08</accession>
<dbReference type="SUPFAM" id="SSF52540">
    <property type="entry name" value="P-loop containing nucleoside triphosphate hydrolases"/>
    <property type="match status" value="1"/>
</dbReference>
<evidence type="ECO:0000256" key="4">
    <source>
        <dbReference type="ARBA" id="ARBA00022840"/>
    </source>
</evidence>
<dbReference type="PROSITE" id="PS00211">
    <property type="entry name" value="ABC_TRANSPORTER_1"/>
    <property type="match status" value="1"/>
</dbReference>
<dbReference type="CDD" id="cd03225">
    <property type="entry name" value="ABC_cobalt_CbiO_domain1"/>
    <property type="match status" value="1"/>
</dbReference>
<dbReference type="PANTHER" id="PTHR43553">
    <property type="entry name" value="HEAVY METAL TRANSPORTER"/>
    <property type="match status" value="1"/>
</dbReference>
<dbReference type="AlphaFoldDB" id="A0A6L5XL08"/>
<keyword evidence="4 6" id="KW-0067">ATP-binding</keyword>
<dbReference type="GO" id="GO:0043190">
    <property type="term" value="C:ATP-binding cassette (ABC) transporter complex"/>
    <property type="evidence" value="ECO:0007669"/>
    <property type="project" value="TreeGrafter"/>
</dbReference>
<evidence type="ECO:0000256" key="3">
    <source>
        <dbReference type="ARBA" id="ARBA00022741"/>
    </source>
</evidence>
<dbReference type="GO" id="GO:0042626">
    <property type="term" value="F:ATPase-coupled transmembrane transporter activity"/>
    <property type="evidence" value="ECO:0007669"/>
    <property type="project" value="TreeGrafter"/>
</dbReference>
<dbReference type="InterPro" id="IPR017871">
    <property type="entry name" value="ABC_transporter-like_CS"/>
</dbReference>
<keyword evidence="2" id="KW-0813">Transport</keyword>
<keyword evidence="7" id="KW-1185">Reference proteome</keyword>
<proteinExistence type="inferred from homology"/>
<feature type="domain" description="ABC transporter" evidence="5">
    <location>
        <begin position="17"/>
        <end position="249"/>
    </location>
</feature>
<name>A0A6L5XL08_9BACT</name>
<evidence type="ECO:0000313" key="7">
    <source>
        <dbReference type="Proteomes" id="UP000477488"/>
    </source>
</evidence>
<evidence type="ECO:0000256" key="2">
    <source>
        <dbReference type="ARBA" id="ARBA00022448"/>
    </source>
</evidence>
<reference evidence="6 7" key="1">
    <citation type="submission" date="2019-09" db="EMBL/GenBank/DDBJ databases">
        <title>In-depth cultivation of the pig gut microbiome towards novel bacterial diversity and tailored functional studies.</title>
        <authorList>
            <person name="Wylensek D."/>
            <person name="Hitch T.C.A."/>
            <person name="Clavel T."/>
        </authorList>
    </citation>
    <scope>NUCLEOTIDE SEQUENCE [LARGE SCALE GENOMIC DNA]</scope>
    <source>
        <strain evidence="6 7">PG-178-WT-4</strain>
    </source>
</reference>
<dbReference type="Gene3D" id="3.40.50.300">
    <property type="entry name" value="P-loop containing nucleotide triphosphate hydrolases"/>
    <property type="match status" value="1"/>
</dbReference>
<dbReference type="PANTHER" id="PTHR43553:SF24">
    <property type="entry name" value="ENERGY-COUPLING FACTOR TRANSPORTER ATP-BINDING PROTEIN ECFA1"/>
    <property type="match status" value="1"/>
</dbReference>
<dbReference type="InterPro" id="IPR003593">
    <property type="entry name" value="AAA+_ATPase"/>
</dbReference>
<evidence type="ECO:0000256" key="1">
    <source>
        <dbReference type="ARBA" id="ARBA00005417"/>
    </source>
</evidence>
<evidence type="ECO:0000259" key="5">
    <source>
        <dbReference type="PROSITE" id="PS50893"/>
    </source>
</evidence>
<comment type="caution">
    <text evidence="6">The sequence shown here is derived from an EMBL/GenBank/DDBJ whole genome shotgun (WGS) entry which is preliminary data.</text>
</comment>
<dbReference type="SMART" id="SM00382">
    <property type="entry name" value="AAA"/>
    <property type="match status" value="1"/>
</dbReference>
<dbReference type="InterPro" id="IPR015856">
    <property type="entry name" value="ABC_transpr_CbiO/EcfA_su"/>
</dbReference>
<dbReference type="PROSITE" id="PS50893">
    <property type="entry name" value="ABC_TRANSPORTER_2"/>
    <property type="match status" value="1"/>
</dbReference>
<dbReference type="GO" id="GO:0016887">
    <property type="term" value="F:ATP hydrolysis activity"/>
    <property type="evidence" value="ECO:0007669"/>
    <property type="project" value="InterPro"/>
</dbReference>
<dbReference type="Pfam" id="PF00005">
    <property type="entry name" value="ABC_tran"/>
    <property type="match status" value="1"/>
</dbReference>
<protein>
    <submittedName>
        <fullName evidence="6">ABC transporter ATP-binding protein</fullName>
    </submittedName>
</protein>
<dbReference type="Proteomes" id="UP000477488">
    <property type="component" value="Unassembled WGS sequence"/>
</dbReference>
<dbReference type="GO" id="GO:0005524">
    <property type="term" value="F:ATP binding"/>
    <property type="evidence" value="ECO:0007669"/>
    <property type="project" value="UniProtKB-KW"/>
</dbReference>
<dbReference type="InterPro" id="IPR003439">
    <property type="entry name" value="ABC_transporter-like_ATP-bd"/>
</dbReference>